<gene>
    <name evidence="1" type="ORF">GCM10011383_16390</name>
</gene>
<name>A0ABQ1U0B4_9BACT</name>
<comment type="caution">
    <text evidence="1">The sequence shown here is derived from an EMBL/GenBank/DDBJ whole genome shotgun (WGS) entry which is preliminary data.</text>
</comment>
<protein>
    <submittedName>
        <fullName evidence="1">Uncharacterized protein</fullName>
    </submittedName>
</protein>
<dbReference type="RefSeq" id="WP_188812953.1">
    <property type="nucleotide sequence ID" value="NZ_BMHT01000002.1"/>
</dbReference>
<dbReference type="Proteomes" id="UP000632273">
    <property type="component" value="Unassembled WGS sequence"/>
</dbReference>
<evidence type="ECO:0000313" key="1">
    <source>
        <dbReference type="EMBL" id="GGF05969.1"/>
    </source>
</evidence>
<sequence length="106" mass="12003">MKIKPVIDAIDGLGCQFRLKLSADLEPESWGQMLISPVDNYVEINGPWPLREVEWIEVNPIVKKHIGRLVKPQVIDYTSRIATRLNEQCVSFSIEDGMIRVPISAS</sequence>
<dbReference type="EMBL" id="BMHT01000002">
    <property type="protein sequence ID" value="GGF05969.1"/>
    <property type="molecule type" value="Genomic_DNA"/>
</dbReference>
<reference evidence="2" key="1">
    <citation type="journal article" date="2019" name="Int. J. Syst. Evol. Microbiol.">
        <title>The Global Catalogue of Microorganisms (GCM) 10K type strain sequencing project: providing services to taxonomists for standard genome sequencing and annotation.</title>
        <authorList>
            <consortium name="The Broad Institute Genomics Platform"/>
            <consortium name="The Broad Institute Genome Sequencing Center for Infectious Disease"/>
            <person name="Wu L."/>
            <person name="Ma J."/>
        </authorList>
    </citation>
    <scope>NUCLEOTIDE SEQUENCE [LARGE SCALE GENOMIC DNA]</scope>
    <source>
        <strain evidence="2">CGMCC 1.15197</strain>
    </source>
</reference>
<evidence type="ECO:0000313" key="2">
    <source>
        <dbReference type="Proteomes" id="UP000632273"/>
    </source>
</evidence>
<keyword evidence="2" id="KW-1185">Reference proteome</keyword>
<proteinExistence type="predicted"/>
<organism evidence="1 2">
    <name type="scientific">Hymenobacter cavernae</name>
    <dbReference type="NCBI Taxonomy" id="2044852"/>
    <lineage>
        <taxon>Bacteria</taxon>
        <taxon>Pseudomonadati</taxon>
        <taxon>Bacteroidota</taxon>
        <taxon>Cytophagia</taxon>
        <taxon>Cytophagales</taxon>
        <taxon>Hymenobacteraceae</taxon>
        <taxon>Hymenobacter</taxon>
    </lineage>
</organism>
<dbReference type="InterPro" id="IPR046500">
    <property type="entry name" value="DUF6678"/>
</dbReference>
<accession>A0ABQ1U0B4</accession>
<dbReference type="Pfam" id="PF20383">
    <property type="entry name" value="DUF6678"/>
    <property type="match status" value="1"/>
</dbReference>